<feature type="domain" description="PAC" evidence="3">
    <location>
        <begin position="86"/>
        <end position="139"/>
    </location>
</feature>
<evidence type="ECO:0008006" key="7">
    <source>
        <dbReference type="Google" id="ProtNLM"/>
    </source>
</evidence>
<dbReference type="AlphaFoldDB" id="A0A432WYS6"/>
<dbReference type="RefSeq" id="WP_126758038.1">
    <property type="nucleotide sequence ID" value="NZ_PIPQ01000008.1"/>
</dbReference>
<evidence type="ECO:0000313" key="6">
    <source>
        <dbReference type="Proteomes" id="UP000286976"/>
    </source>
</evidence>
<dbReference type="CDD" id="cd00130">
    <property type="entry name" value="PAS"/>
    <property type="match status" value="3"/>
</dbReference>
<feature type="domain" description="GGDEF" evidence="4">
    <location>
        <begin position="422"/>
        <end position="555"/>
    </location>
</feature>
<keyword evidence="6" id="KW-1185">Reference proteome</keyword>
<feature type="domain" description="PAS" evidence="2">
    <location>
        <begin position="13"/>
        <end position="82"/>
    </location>
</feature>
<dbReference type="Pfam" id="PF00990">
    <property type="entry name" value="GGDEF"/>
    <property type="match status" value="1"/>
</dbReference>
<evidence type="ECO:0000259" key="2">
    <source>
        <dbReference type="PROSITE" id="PS50112"/>
    </source>
</evidence>
<proteinExistence type="predicted"/>
<dbReference type="SMART" id="SM00267">
    <property type="entry name" value="GGDEF"/>
    <property type="match status" value="1"/>
</dbReference>
<dbReference type="CDD" id="cd01949">
    <property type="entry name" value="GGDEF"/>
    <property type="match status" value="1"/>
</dbReference>
<dbReference type="EMBL" id="PIPQ01000008">
    <property type="protein sequence ID" value="RUO38925.1"/>
    <property type="molecule type" value="Genomic_DNA"/>
</dbReference>
<comment type="cofactor">
    <cofactor evidence="1">
        <name>Mg(2+)</name>
        <dbReference type="ChEBI" id="CHEBI:18420"/>
    </cofactor>
</comment>
<dbReference type="InterPro" id="IPR035965">
    <property type="entry name" value="PAS-like_dom_sf"/>
</dbReference>
<dbReference type="Pfam" id="PF08447">
    <property type="entry name" value="PAS_3"/>
    <property type="match status" value="3"/>
</dbReference>
<dbReference type="InterPro" id="IPR013655">
    <property type="entry name" value="PAS_fold_3"/>
</dbReference>
<name>A0A432WYS6_9GAMM</name>
<gene>
    <name evidence="5" type="ORF">CWE15_10510</name>
</gene>
<dbReference type="InterPro" id="IPR001610">
    <property type="entry name" value="PAC"/>
</dbReference>
<dbReference type="PANTHER" id="PTHR46663:SF4">
    <property type="entry name" value="DIGUANYLATE CYCLASE DGCT-RELATED"/>
    <property type="match status" value="1"/>
</dbReference>
<dbReference type="InterPro" id="IPR000700">
    <property type="entry name" value="PAS-assoc_C"/>
</dbReference>
<reference evidence="5 6" key="1">
    <citation type="journal article" date="2011" name="Front. Microbiol.">
        <title>Genomic signatures of strain selection and enhancement in Bacillus atrophaeus var. globigii, a historical biowarfare simulant.</title>
        <authorList>
            <person name="Gibbons H.S."/>
            <person name="Broomall S.M."/>
            <person name="McNew L.A."/>
            <person name="Daligault H."/>
            <person name="Chapman C."/>
            <person name="Bruce D."/>
            <person name="Karavis M."/>
            <person name="Krepps M."/>
            <person name="McGregor P.A."/>
            <person name="Hong C."/>
            <person name="Park K.H."/>
            <person name="Akmal A."/>
            <person name="Feldman A."/>
            <person name="Lin J.S."/>
            <person name="Chang W.E."/>
            <person name="Higgs B.W."/>
            <person name="Demirev P."/>
            <person name="Lindquist J."/>
            <person name="Liem A."/>
            <person name="Fochler E."/>
            <person name="Read T.D."/>
            <person name="Tapia R."/>
            <person name="Johnson S."/>
            <person name="Bishop-Lilly K.A."/>
            <person name="Detter C."/>
            <person name="Han C."/>
            <person name="Sozhamannan S."/>
            <person name="Rosenzweig C.N."/>
            <person name="Skowronski E.W."/>
        </authorList>
    </citation>
    <scope>NUCLEOTIDE SEQUENCE [LARGE SCALE GENOMIC DNA]</scope>
    <source>
        <strain evidence="5 6">AIT1</strain>
    </source>
</reference>
<dbReference type="OrthoDB" id="5620448at2"/>
<protein>
    <recommendedName>
        <fullName evidence="7">Sensor domain-containing diguanylate cyclase</fullName>
    </recommendedName>
</protein>
<dbReference type="GO" id="GO:0003824">
    <property type="term" value="F:catalytic activity"/>
    <property type="evidence" value="ECO:0007669"/>
    <property type="project" value="UniProtKB-ARBA"/>
</dbReference>
<feature type="domain" description="PAC" evidence="3">
    <location>
        <begin position="340"/>
        <end position="390"/>
    </location>
</feature>
<comment type="caution">
    <text evidence="5">The sequence shown here is derived from an EMBL/GenBank/DDBJ whole genome shotgun (WGS) entry which is preliminary data.</text>
</comment>
<dbReference type="SUPFAM" id="SSF55073">
    <property type="entry name" value="Nucleotide cyclase"/>
    <property type="match status" value="1"/>
</dbReference>
<dbReference type="NCBIfam" id="TIGR00254">
    <property type="entry name" value="GGDEF"/>
    <property type="match status" value="1"/>
</dbReference>
<dbReference type="Proteomes" id="UP000286976">
    <property type="component" value="Unassembled WGS sequence"/>
</dbReference>
<dbReference type="Gene3D" id="3.30.450.20">
    <property type="entry name" value="PAS domain"/>
    <property type="match status" value="3"/>
</dbReference>
<sequence>MSESTKKDQLFWLEAIIEGAQVGTWLWNHETGEARYNERWAEILGYSLSELEPLSADTWKLRTHPDDLPRVETTLTRYLAGEIDSYSFDTRMQHKNGHWVWVRDRGKIVTRTEDGKPEWLAGAHVDITDEKTNNERLDRLFKISENIPGTVYEFKLMPDGTRTFPYASPGIKKLFGVTLEEAKRDADTVFSRIHPDDLQEVNSSIQDSAETLDIWFTEFRVVLSTGEKWLTGHATPERHSDGSISWYGQVVDSTFEKQMRLEVEQQRKELTQAQRIGLLGYWRANMDTGELYWSDMIFEIFGLDTETFKPSIDGFTERVHPEDLNLVRASEERAQKSGVHDVVHRIIRPNGEVRWVHELADFKGGEKDRILVGTVRDITLQKQYEKELERLSLTDELTGAYNRRFSQNRLTVLFEKVKKRDAKSCIALLDVDHFKHVNDEYGHDVGDQVLQQLVKFLQSKIRSTDTMARFGGEEFILIMEDAEPEGAYQRVRIICADLEQTPIVTEKGELKVTITAGVTQISEHDEDVNAALKRADNALYQGKKAGRNRVVMGTR</sequence>
<dbReference type="SMART" id="SM00086">
    <property type="entry name" value="PAC"/>
    <property type="match status" value="2"/>
</dbReference>
<dbReference type="PROSITE" id="PS50887">
    <property type="entry name" value="GGDEF"/>
    <property type="match status" value="1"/>
</dbReference>
<dbReference type="InterPro" id="IPR000014">
    <property type="entry name" value="PAS"/>
</dbReference>
<dbReference type="PROSITE" id="PS50112">
    <property type="entry name" value="PAS"/>
    <property type="match status" value="3"/>
</dbReference>
<dbReference type="InterPro" id="IPR043128">
    <property type="entry name" value="Rev_trsase/Diguanyl_cyclase"/>
</dbReference>
<feature type="domain" description="PAS" evidence="2">
    <location>
        <begin position="291"/>
        <end position="338"/>
    </location>
</feature>
<dbReference type="InterPro" id="IPR052163">
    <property type="entry name" value="DGC-Regulatory_Protein"/>
</dbReference>
<dbReference type="Gene3D" id="2.10.70.100">
    <property type="match status" value="1"/>
</dbReference>
<evidence type="ECO:0000259" key="4">
    <source>
        <dbReference type="PROSITE" id="PS50887"/>
    </source>
</evidence>
<evidence type="ECO:0000256" key="1">
    <source>
        <dbReference type="ARBA" id="ARBA00001946"/>
    </source>
</evidence>
<dbReference type="PANTHER" id="PTHR46663">
    <property type="entry name" value="DIGUANYLATE CYCLASE DGCT-RELATED"/>
    <property type="match status" value="1"/>
</dbReference>
<dbReference type="SUPFAM" id="SSF55785">
    <property type="entry name" value="PYP-like sensor domain (PAS domain)"/>
    <property type="match status" value="3"/>
</dbReference>
<evidence type="ECO:0000313" key="5">
    <source>
        <dbReference type="EMBL" id="RUO38925.1"/>
    </source>
</evidence>
<dbReference type="Gene3D" id="3.30.70.270">
    <property type="match status" value="1"/>
</dbReference>
<accession>A0A432WYS6</accession>
<dbReference type="PROSITE" id="PS50113">
    <property type="entry name" value="PAC"/>
    <property type="match status" value="2"/>
</dbReference>
<evidence type="ECO:0000259" key="3">
    <source>
        <dbReference type="PROSITE" id="PS50113"/>
    </source>
</evidence>
<dbReference type="NCBIfam" id="TIGR00229">
    <property type="entry name" value="sensory_box"/>
    <property type="match status" value="2"/>
</dbReference>
<dbReference type="SMART" id="SM00091">
    <property type="entry name" value="PAS"/>
    <property type="match status" value="3"/>
</dbReference>
<dbReference type="InterPro" id="IPR000160">
    <property type="entry name" value="GGDEF_dom"/>
</dbReference>
<organism evidence="5 6">
    <name type="scientific">Aliidiomarina taiwanensis</name>
    <dbReference type="NCBI Taxonomy" id="946228"/>
    <lineage>
        <taxon>Bacteria</taxon>
        <taxon>Pseudomonadati</taxon>
        <taxon>Pseudomonadota</taxon>
        <taxon>Gammaproteobacteria</taxon>
        <taxon>Alteromonadales</taxon>
        <taxon>Idiomarinaceae</taxon>
        <taxon>Aliidiomarina</taxon>
    </lineage>
</organism>
<dbReference type="FunFam" id="3.30.70.270:FF:000001">
    <property type="entry name" value="Diguanylate cyclase domain protein"/>
    <property type="match status" value="1"/>
</dbReference>
<feature type="domain" description="PAS" evidence="2">
    <location>
        <begin position="166"/>
        <end position="212"/>
    </location>
</feature>
<dbReference type="InterPro" id="IPR029787">
    <property type="entry name" value="Nucleotide_cyclase"/>
</dbReference>